<dbReference type="AlphaFoldDB" id="A0A6J7MQ42"/>
<organism evidence="1">
    <name type="scientific">freshwater metagenome</name>
    <dbReference type="NCBI Taxonomy" id="449393"/>
    <lineage>
        <taxon>unclassified sequences</taxon>
        <taxon>metagenomes</taxon>
        <taxon>ecological metagenomes</taxon>
    </lineage>
</organism>
<evidence type="ECO:0000313" key="1">
    <source>
        <dbReference type="EMBL" id="CAB4980659.1"/>
    </source>
</evidence>
<accession>A0A6J7MQ42</accession>
<reference evidence="1" key="1">
    <citation type="submission" date="2020-05" db="EMBL/GenBank/DDBJ databases">
        <authorList>
            <person name="Chiriac C."/>
            <person name="Salcher M."/>
            <person name="Ghai R."/>
            <person name="Kavagutti S V."/>
        </authorList>
    </citation>
    <scope>NUCLEOTIDE SEQUENCE</scope>
</reference>
<dbReference type="EMBL" id="CAFBON010000037">
    <property type="protein sequence ID" value="CAB4980659.1"/>
    <property type="molecule type" value="Genomic_DNA"/>
</dbReference>
<dbReference type="PROSITE" id="PS51257">
    <property type="entry name" value="PROKAR_LIPOPROTEIN"/>
    <property type="match status" value="1"/>
</dbReference>
<proteinExistence type="predicted"/>
<name>A0A6J7MQ42_9ZZZZ</name>
<sequence length="249" mass="25543">MRIISRRPARLAGGVVIALLGVTGCVNKGPQLDARPLSDRTAIAGAPVSLSTSWWRSAQEASPSTHWRVNGVPEAQNTVFVVGKVLSVDAGFGLGKAASEPRVGSDSSPGEGVVTFNSKDSVVDVVIISLEVRDGVAESGDMPAQVRIALPLPAPTDLASLRTELDEIGSFAAVLFPAVGMAVEPGLYEILDGRYLGAISDDGATITFGDLMRGPDPAKAVEVVTVAKMIAGSGTIALVNAGGERALDG</sequence>
<protein>
    <submittedName>
        <fullName evidence="1">Unannotated protein</fullName>
    </submittedName>
</protein>
<gene>
    <name evidence="1" type="ORF">UFOPK3954_00520</name>
</gene>